<reference evidence="2" key="2">
    <citation type="submission" date="2020-11" db="EMBL/GenBank/DDBJ databases">
        <authorList>
            <person name="McCartney M.A."/>
            <person name="Auch B."/>
            <person name="Kono T."/>
            <person name="Mallez S."/>
            <person name="Becker A."/>
            <person name="Gohl D.M."/>
            <person name="Silverstein K.A.T."/>
            <person name="Koren S."/>
            <person name="Bechman K.B."/>
            <person name="Herman A."/>
            <person name="Abrahante J.E."/>
            <person name="Garbe J."/>
        </authorList>
    </citation>
    <scope>NUCLEOTIDE SEQUENCE</scope>
    <source>
        <strain evidence="2">Duluth1</strain>
        <tissue evidence="2">Whole animal</tissue>
    </source>
</reference>
<feature type="compositionally biased region" description="Acidic residues" evidence="1">
    <location>
        <begin position="30"/>
        <end position="74"/>
    </location>
</feature>
<dbReference type="EMBL" id="JAIWYP010000011">
    <property type="protein sequence ID" value="KAH3741061.1"/>
    <property type="molecule type" value="Genomic_DNA"/>
</dbReference>
<evidence type="ECO:0000256" key="1">
    <source>
        <dbReference type="SAM" id="MobiDB-lite"/>
    </source>
</evidence>
<organism evidence="2 3">
    <name type="scientific">Dreissena polymorpha</name>
    <name type="common">Zebra mussel</name>
    <name type="synonym">Mytilus polymorpha</name>
    <dbReference type="NCBI Taxonomy" id="45954"/>
    <lineage>
        <taxon>Eukaryota</taxon>
        <taxon>Metazoa</taxon>
        <taxon>Spiralia</taxon>
        <taxon>Lophotrochozoa</taxon>
        <taxon>Mollusca</taxon>
        <taxon>Bivalvia</taxon>
        <taxon>Autobranchia</taxon>
        <taxon>Heteroconchia</taxon>
        <taxon>Euheterodonta</taxon>
        <taxon>Imparidentia</taxon>
        <taxon>Neoheterodontei</taxon>
        <taxon>Myida</taxon>
        <taxon>Dreissenoidea</taxon>
        <taxon>Dreissenidae</taxon>
        <taxon>Dreissena</taxon>
    </lineage>
</organism>
<reference evidence="2" key="1">
    <citation type="journal article" date="2019" name="bioRxiv">
        <title>The Genome of the Zebra Mussel, Dreissena polymorpha: A Resource for Invasive Species Research.</title>
        <authorList>
            <person name="McCartney M.A."/>
            <person name="Auch B."/>
            <person name="Kono T."/>
            <person name="Mallez S."/>
            <person name="Zhang Y."/>
            <person name="Obille A."/>
            <person name="Becker A."/>
            <person name="Abrahante J.E."/>
            <person name="Garbe J."/>
            <person name="Badalamenti J.P."/>
            <person name="Herman A."/>
            <person name="Mangelson H."/>
            <person name="Liachko I."/>
            <person name="Sullivan S."/>
            <person name="Sone E.D."/>
            <person name="Koren S."/>
            <person name="Silverstein K.A.T."/>
            <person name="Beckman K.B."/>
            <person name="Gohl D.M."/>
        </authorList>
    </citation>
    <scope>NUCLEOTIDE SEQUENCE</scope>
    <source>
        <strain evidence="2">Duluth1</strain>
        <tissue evidence="2">Whole animal</tissue>
    </source>
</reference>
<evidence type="ECO:0000313" key="2">
    <source>
        <dbReference type="EMBL" id="KAH3741061.1"/>
    </source>
</evidence>
<protein>
    <submittedName>
        <fullName evidence="2">Uncharacterized protein</fullName>
    </submittedName>
</protein>
<accession>A0A9D4D8C3</accession>
<dbReference type="AlphaFoldDB" id="A0A9D4D8C3"/>
<proteinExistence type="predicted"/>
<feature type="compositionally biased region" description="Basic and acidic residues" evidence="1">
    <location>
        <begin position="103"/>
        <end position="121"/>
    </location>
</feature>
<comment type="caution">
    <text evidence="2">The sequence shown here is derived from an EMBL/GenBank/DDBJ whole genome shotgun (WGS) entry which is preliminary data.</text>
</comment>
<gene>
    <name evidence="2" type="ORF">DPMN_047779</name>
</gene>
<feature type="compositionally biased region" description="Basic and acidic residues" evidence="1">
    <location>
        <begin position="75"/>
        <end position="87"/>
    </location>
</feature>
<dbReference type="Proteomes" id="UP000828390">
    <property type="component" value="Unassembled WGS sequence"/>
</dbReference>
<evidence type="ECO:0000313" key="3">
    <source>
        <dbReference type="Proteomes" id="UP000828390"/>
    </source>
</evidence>
<feature type="region of interest" description="Disordered" evidence="1">
    <location>
        <begin position="1"/>
        <end position="131"/>
    </location>
</feature>
<keyword evidence="3" id="KW-1185">Reference proteome</keyword>
<sequence>MECDNTILYSENTAHDLSLEYQTTDRPMDVEMDDDEVDDDDEVEDDDERDDVESDDNEEEQDEEEEEDEGDDIADVGKDDVEVHTTEESGVGIGEDVEIDDSIGEKEAEEKSGGEDGKDLDTCMAPGFTMC</sequence>
<name>A0A9D4D8C3_DREPO</name>